<name>A0A5C7GYP6_9ROSI</name>
<reference evidence="6" key="1">
    <citation type="journal article" date="2019" name="Gigascience">
        <title>De novo genome assembly of the endangered Acer yangbiense, a plant species with extremely small populations endemic to Yunnan Province, China.</title>
        <authorList>
            <person name="Yang J."/>
            <person name="Wariss H.M."/>
            <person name="Tao L."/>
            <person name="Zhang R."/>
            <person name="Yun Q."/>
            <person name="Hollingsworth P."/>
            <person name="Dao Z."/>
            <person name="Luo G."/>
            <person name="Guo H."/>
            <person name="Ma Y."/>
            <person name="Sun W."/>
        </authorList>
    </citation>
    <scope>NUCLEOTIDE SEQUENCE [LARGE SCALE GENOMIC DNA]</scope>
    <source>
        <strain evidence="6">cv. Malutang</strain>
    </source>
</reference>
<dbReference type="OrthoDB" id="1741485at2759"/>
<feature type="transmembrane region" description="Helical" evidence="4">
    <location>
        <begin position="55"/>
        <end position="82"/>
    </location>
</feature>
<accession>A0A5C7GYP6</accession>
<keyword evidence="1 4" id="KW-0812">Transmembrane</keyword>
<evidence type="ECO:0000313" key="6">
    <source>
        <dbReference type="Proteomes" id="UP000323000"/>
    </source>
</evidence>
<dbReference type="AlphaFoldDB" id="A0A5C7GYP6"/>
<comment type="caution">
    <text evidence="5">The sequence shown here is derived from an EMBL/GenBank/DDBJ whole genome shotgun (WGS) entry which is preliminary data.</text>
</comment>
<proteinExistence type="predicted"/>
<dbReference type="GO" id="GO:0016020">
    <property type="term" value="C:membrane"/>
    <property type="evidence" value="ECO:0007669"/>
    <property type="project" value="InterPro"/>
</dbReference>
<dbReference type="GO" id="GO:0022857">
    <property type="term" value="F:transmembrane transporter activity"/>
    <property type="evidence" value="ECO:0007669"/>
    <property type="project" value="InterPro"/>
</dbReference>
<feature type="transmembrane region" description="Helical" evidence="4">
    <location>
        <begin position="22"/>
        <end position="43"/>
    </location>
</feature>
<organism evidence="5 6">
    <name type="scientific">Acer yangbiense</name>
    <dbReference type="NCBI Taxonomy" id="1000413"/>
    <lineage>
        <taxon>Eukaryota</taxon>
        <taxon>Viridiplantae</taxon>
        <taxon>Streptophyta</taxon>
        <taxon>Embryophyta</taxon>
        <taxon>Tracheophyta</taxon>
        <taxon>Spermatophyta</taxon>
        <taxon>Magnoliopsida</taxon>
        <taxon>eudicotyledons</taxon>
        <taxon>Gunneridae</taxon>
        <taxon>Pentapetalae</taxon>
        <taxon>rosids</taxon>
        <taxon>malvids</taxon>
        <taxon>Sapindales</taxon>
        <taxon>Sapindaceae</taxon>
        <taxon>Hippocastanoideae</taxon>
        <taxon>Acereae</taxon>
        <taxon>Acer</taxon>
    </lineage>
</organism>
<keyword evidence="6" id="KW-1185">Reference proteome</keyword>
<evidence type="ECO:0000256" key="4">
    <source>
        <dbReference type="SAM" id="Phobius"/>
    </source>
</evidence>
<dbReference type="EMBL" id="VAHF01000012">
    <property type="protein sequence ID" value="TXG49442.1"/>
    <property type="molecule type" value="Genomic_DNA"/>
</dbReference>
<keyword evidence="2 4" id="KW-1133">Transmembrane helix</keyword>
<evidence type="ECO:0000256" key="3">
    <source>
        <dbReference type="ARBA" id="ARBA00023136"/>
    </source>
</evidence>
<dbReference type="Proteomes" id="UP000323000">
    <property type="component" value="Chromosome 12"/>
</dbReference>
<keyword evidence="3 4" id="KW-0472">Membrane</keyword>
<evidence type="ECO:0000256" key="1">
    <source>
        <dbReference type="ARBA" id="ARBA00022692"/>
    </source>
</evidence>
<dbReference type="PANTHER" id="PTHR31218">
    <property type="entry name" value="WAT1-RELATED PROTEIN"/>
    <property type="match status" value="1"/>
</dbReference>
<gene>
    <name evidence="5" type="ORF">EZV62_025317</name>
</gene>
<feature type="transmembrane region" description="Helical" evidence="4">
    <location>
        <begin position="94"/>
        <end position="113"/>
    </location>
</feature>
<evidence type="ECO:0000256" key="2">
    <source>
        <dbReference type="ARBA" id="ARBA00022989"/>
    </source>
</evidence>
<evidence type="ECO:0008006" key="7">
    <source>
        <dbReference type="Google" id="ProtNLM"/>
    </source>
</evidence>
<protein>
    <recommendedName>
        <fullName evidence="7">WAT1-related protein</fullName>
    </recommendedName>
</protein>
<sequence>MNLYTALYCQQVKLQTIFPYKFTSTMLTCLVTSLQSMVIGLFIDTSKASWRLGWNLQLITIVYSGALATAATLCLIAPVIQLRGPTYPPMFNPLALIFTAFFEALLFGEAITLGR</sequence>
<evidence type="ECO:0000313" key="5">
    <source>
        <dbReference type="EMBL" id="TXG49442.1"/>
    </source>
</evidence>
<dbReference type="InterPro" id="IPR030184">
    <property type="entry name" value="WAT1-related"/>
</dbReference>